<evidence type="ECO:0000256" key="3">
    <source>
        <dbReference type="ARBA" id="ARBA00022801"/>
    </source>
</evidence>
<dbReference type="GO" id="GO:0008233">
    <property type="term" value="F:peptidase activity"/>
    <property type="evidence" value="ECO:0007669"/>
    <property type="project" value="UniProtKB-KW"/>
</dbReference>
<dbReference type="InterPro" id="IPR002933">
    <property type="entry name" value="Peptidase_M20"/>
</dbReference>
<dbReference type="InterPro" id="IPR011650">
    <property type="entry name" value="Peptidase_M20_dimer"/>
</dbReference>
<protein>
    <submittedName>
        <fullName evidence="5">M20/M25/M40 family metallo-hydrolase</fullName>
    </submittedName>
</protein>
<dbReference type="Pfam" id="PF01546">
    <property type="entry name" value="Peptidase_M20"/>
    <property type="match status" value="1"/>
</dbReference>
<dbReference type="InterPro" id="IPR051458">
    <property type="entry name" value="Cyt/Met_Dipeptidase"/>
</dbReference>
<organism evidence="5 6">
    <name type="scientific">Nocardia otitidiscaviarum</name>
    <dbReference type="NCBI Taxonomy" id="1823"/>
    <lineage>
        <taxon>Bacteria</taxon>
        <taxon>Bacillati</taxon>
        <taxon>Actinomycetota</taxon>
        <taxon>Actinomycetes</taxon>
        <taxon>Mycobacteriales</taxon>
        <taxon>Nocardiaceae</taxon>
        <taxon>Nocardia</taxon>
    </lineage>
</organism>
<dbReference type="KEGG" id="nod:FOH10_24505"/>
<evidence type="ECO:0000259" key="4">
    <source>
        <dbReference type="Pfam" id="PF07687"/>
    </source>
</evidence>
<sequence length="495" mass="52508">MCDPLSFQSAVPTLQGRSSDLRCIKLATGLLRFAGKVVRWEIVEPRTDLAATVDALMPELKAKLVRLVSIPSIAFPDYPRENVQRAHDLVAEELRSAGIGDIRVLELPRTAPVVYGRIPAPEGAPTVLLYAHYDVQPPGDAELWHTPPFRPTERDGAIYGRGAADCKANVIAHIAALRAYGGTPPVGVIVVIEGQEEYGSDFDDYPAAHPELFQADAMLICDAGNLRAGTPTLVTALRGVADVFVEVRTLAAPVHSGQFGGAAPDALLALMAGLATLHDADGNVAVPGLRRDTWTGADYTETEFAEITGMTPDMPLLGTGPIGERIWYGPAITVIGLDAPAVETAASAVVPYARAYLNVRVHPEQDPAEGQRAVIEHLRRARPFGIPLTVSGGDVGTGFAAGTDGPAYAAMRAAMAKAWGTDAVDSAMGGSIPLTNSLAAAAPHAEVLMLGVEDAKCNMHGYNERVLLSELRNVAVAEAEFFRLFARTFAERAGR</sequence>
<dbReference type="Pfam" id="PF07687">
    <property type="entry name" value="M20_dimer"/>
    <property type="match status" value="1"/>
</dbReference>
<gene>
    <name evidence="5" type="ORF">FOH10_24505</name>
</gene>
<evidence type="ECO:0000313" key="6">
    <source>
        <dbReference type="Proteomes" id="UP000317039"/>
    </source>
</evidence>
<proteinExistence type="predicted"/>
<dbReference type="Gene3D" id="3.40.630.10">
    <property type="entry name" value="Zn peptidases"/>
    <property type="match status" value="1"/>
</dbReference>
<dbReference type="GO" id="GO:0046872">
    <property type="term" value="F:metal ion binding"/>
    <property type="evidence" value="ECO:0007669"/>
    <property type="project" value="UniProtKB-KW"/>
</dbReference>
<dbReference type="Proteomes" id="UP000317039">
    <property type="component" value="Chromosome"/>
</dbReference>
<dbReference type="PANTHER" id="PTHR43270">
    <property type="entry name" value="BETA-ALA-HIS DIPEPTIDASE"/>
    <property type="match status" value="1"/>
</dbReference>
<dbReference type="PANTHER" id="PTHR43270:SF12">
    <property type="entry name" value="SUCCINYL-DIAMINOPIMELATE DESUCCINYLASE"/>
    <property type="match status" value="1"/>
</dbReference>
<dbReference type="AlphaFoldDB" id="A0A516NXW2"/>
<dbReference type="NCBIfam" id="NF005914">
    <property type="entry name" value="PRK07907.1"/>
    <property type="match status" value="1"/>
</dbReference>
<dbReference type="EMBL" id="CP041695">
    <property type="protein sequence ID" value="QDP83741.1"/>
    <property type="molecule type" value="Genomic_DNA"/>
</dbReference>
<evidence type="ECO:0000256" key="2">
    <source>
        <dbReference type="ARBA" id="ARBA00022723"/>
    </source>
</evidence>
<feature type="domain" description="Peptidase M20 dimerisation" evidence="4">
    <location>
        <begin position="238"/>
        <end position="381"/>
    </location>
</feature>
<keyword evidence="2" id="KW-0479">Metal-binding</keyword>
<evidence type="ECO:0000313" key="5">
    <source>
        <dbReference type="EMBL" id="QDP83741.1"/>
    </source>
</evidence>
<name>A0A516NXW2_9NOCA</name>
<dbReference type="GO" id="GO:0006508">
    <property type="term" value="P:proteolysis"/>
    <property type="evidence" value="ECO:0007669"/>
    <property type="project" value="UniProtKB-KW"/>
</dbReference>
<dbReference type="Gene3D" id="3.30.70.360">
    <property type="match status" value="1"/>
</dbReference>
<reference evidence="5 6" key="1">
    <citation type="submission" date="2019-07" db="EMBL/GenBank/DDBJ databases">
        <title>Complete Genome Sequence and Methylome Analysis of Nocardia otitidis-caviarum NEB252.</title>
        <authorList>
            <person name="Fomenkov A."/>
            <person name="Anton B.P."/>
            <person name="Vincze T."/>
            <person name="Roberts R.J."/>
        </authorList>
    </citation>
    <scope>NUCLEOTIDE SEQUENCE [LARGE SCALE GENOMIC DNA]</scope>
    <source>
        <strain evidence="5 6">NEB252</strain>
    </source>
</reference>
<keyword evidence="1" id="KW-0645">Protease</keyword>
<dbReference type="SUPFAM" id="SSF53187">
    <property type="entry name" value="Zn-dependent exopeptidases"/>
    <property type="match status" value="1"/>
</dbReference>
<evidence type="ECO:0000256" key="1">
    <source>
        <dbReference type="ARBA" id="ARBA00022670"/>
    </source>
</evidence>
<keyword evidence="3 5" id="KW-0378">Hydrolase</keyword>
<accession>A0A516NXW2</accession>